<name>A0A9D3NXH1_9TELE</name>
<dbReference type="EMBL" id="JAHKSW010000009">
    <property type="protein sequence ID" value="KAG7328697.1"/>
    <property type="molecule type" value="Genomic_DNA"/>
</dbReference>
<dbReference type="Proteomes" id="UP000824219">
    <property type="component" value="Linkage Group LG09"/>
</dbReference>
<evidence type="ECO:0000313" key="3">
    <source>
        <dbReference type="Proteomes" id="UP000824219"/>
    </source>
</evidence>
<accession>A0A9D3NXH1</accession>
<comment type="similarity">
    <text evidence="1">Belongs to the C19orf12 family.</text>
</comment>
<sequence length="141" mass="15306">MAANWPNAIKELINTVARELRLFVRNYNMVAGAAIGAACAGVGSFFGPVGTVAGAAVGVVTAAWLTADEERPLTQVLRDLPTERAMELYTGVSALLDGLNWPDPAALQERVMRNEILLNRILSVIQSFFEPQRMVVVPRLL</sequence>
<gene>
    <name evidence="2" type="ORF">KOW79_008641</name>
</gene>
<dbReference type="InterPro" id="IPR033369">
    <property type="entry name" value="C19orf12"/>
</dbReference>
<reference evidence="2 3" key="1">
    <citation type="submission" date="2021-06" db="EMBL/GenBank/DDBJ databases">
        <title>Chromosome-level genome assembly of the red-tail catfish (Hemibagrus wyckioides).</title>
        <authorList>
            <person name="Shao F."/>
        </authorList>
    </citation>
    <scope>NUCLEOTIDE SEQUENCE [LARGE SCALE GENOMIC DNA]</scope>
    <source>
        <strain evidence="2">EC202008001</strain>
        <tissue evidence="2">Blood</tissue>
    </source>
</reference>
<keyword evidence="3" id="KW-1185">Reference proteome</keyword>
<organism evidence="2 3">
    <name type="scientific">Hemibagrus wyckioides</name>
    <dbReference type="NCBI Taxonomy" id="337641"/>
    <lineage>
        <taxon>Eukaryota</taxon>
        <taxon>Metazoa</taxon>
        <taxon>Chordata</taxon>
        <taxon>Craniata</taxon>
        <taxon>Vertebrata</taxon>
        <taxon>Euteleostomi</taxon>
        <taxon>Actinopterygii</taxon>
        <taxon>Neopterygii</taxon>
        <taxon>Teleostei</taxon>
        <taxon>Ostariophysi</taxon>
        <taxon>Siluriformes</taxon>
        <taxon>Bagridae</taxon>
        <taxon>Hemibagrus</taxon>
    </lineage>
</organism>
<protein>
    <submittedName>
        <fullName evidence="2">Uncharacterized protein</fullName>
    </submittedName>
</protein>
<dbReference type="PANTHER" id="PTHR31493">
    <property type="entry name" value="NAZO FAMILY MEMBER"/>
    <property type="match status" value="1"/>
</dbReference>
<proteinExistence type="inferred from homology"/>
<evidence type="ECO:0000313" key="2">
    <source>
        <dbReference type="EMBL" id="KAG7328697.1"/>
    </source>
</evidence>
<evidence type="ECO:0000256" key="1">
    <source>
        <dbReference type="ARBA" id="ARBA00029457"/>
    </source>
</evidence>
<dbReference type="AlphaFoldDB" id="A0A9D3NXH1"/>
<dbReference type="PANTHER" id="PTHR31493:SF1">
    <property type="entry name" value="PROTEIN C19ORF12"/>
    <property type="match status" value="1"/>
</dbReference>
<comment type="caution">
    <text evidence="2">The sequence shown here is derived from an EMBL/GenBank/DDBJ whole genome shotgun (WGS) entry which is preliminary data.</text>
</comment>
<dbReference type="Pfam" id="PF20721">
    <property type="entry name" value="C19orf12"/>
    <property type="match status" value="1"/>
</dbReference>